<dbReference type="PANTHER" id="PTHR42678">
    <property type="entry name" value="AMIDASE"/>
    <property type="match status" value="1"/>
</dbReference>
<evidence type="ECO:0000259" key="1">
    <source>
        <dbReference type="Pfam" id="PF01425"/>
    </source>
</evidence>
<organism evidence="2 3">
    <name type="scientific">Staphylotrichum longicolle</name>
    <dbReference type="NCBI Taxonomy" id="669026"/>
    <lineage>
        <taxon>Eukaryota</taxon>
        <taxon>Fungi</taxon>
        <taxon>Dikarya</taxon>
        <taxon>Ascomycota</taxon>
        <taxon>Pezizomycotina</taxon>
        <taxon>Sordariomycetes</taxon>
        <taxon>Sordariomycetidae</taxon>
        <taxon>Sordariales</taxon>
        <taxon>Chaetomiaceae</taxon>
        <taxon>Staphylotrichum</taxon>
    </lineage>
</organism>
<dbReference type="Gene3D" id="3.90.1300.10">
    <property type="entry name" value="Amidase signature (AS) domain"/>
    <property type="match status" value="2"/>
</dbReference>
<keyword evidence="3" id="KW-1185">Reference proteome</keyword>
<feature type="domain" description="Amidase" evidence="1">
    <location>
        <begin position="135"/>
        <end position="406"/>
    </location>
</feature>
<dbReference type="InterPro" id="IPR023631">
    <property type="entry name" value="Amidase_dom"/>
</dbReference>
<protein>
    <recommendedName>
        <fullName evidence="1">Amidase domain-containing protein</fullName>
    </recommendedName>
</protein>
<comment type="caution">
    <text evidence="2">The sequence shown here is derived from an EMBL/GenBank/DDBJ whole genome shotgun (WGS) entry which is preliminary data.</text>
</comment>
<evidence type="ECO:0000313" key="3">
    <source>
        <dbReference type="Proteomes" id="UP001197093"/>
    </source>
</evidence>
<dbReference type="SUPFAM" id="SSF75304">
    <property type="entry name" value="Amidase signature (AS) enzymes"/>
    <property type="match status" value="1"/>
</dbReference>
<accession>A0AAD4ETU2</accession>
<dbReference type="Pfam" id="PF01425">
    <property type="entry name" value="Amidase"/>
    <property type="match status" value="2"/>
</dbReference>
<reference evidence="2" key="1">
    <citation type="submission" date="2023-02" db="EMBL/GenBank/DDBJ databases">
        <authorList>
            <person name="Palmer J.M."/>
        </authorList>
    </citation>
    <scope>NUCLEOTIDE SEQUENCE</scope>
    <source>
        <strain evidence="2">FW57</strain>
    </source>
</reference>
<dbReference type="Proteomes" id="UP001197093">
    <property type="component" value="Unassembled WGS sequence"/>
</dbReference>
<dbReference type="EMBL" id="JAHCVI010000003">
    <property type="protein sequence ID" value="KAG7287561.1"/>
    <property type="molecule type" value="Genomic_DNA"/>
</dbReference>
<dbReference type="AlphaFoldDB" id="A0AAD4ETU2"/>
<feature type="domain" description="Amidase" evidence="1">
    <location>
        <begin position="29"/>
        <end position="134"/>
    </location>
</feature>
<name>A0AAD4ETU2_9PEZI</name>
<sequence>MAGSINLLTATISELQARLSNSSVTSKQLVTLYTDQIAKNNGYLKAVIAVAPEELLAKAAAELDDERSNGQVRGPLHGIPILIKDNIDTHPELGLPTTCGSLALVGSKPKKNAAVIERLIAAGAIILGKANLSALYTIKPTLKIVSQAGIIPVTPEADMAGPMAKSVLDLAIVLDAIVDPSKTTIPEGGYQSAVTGEWGDIRIGFVEPEQWLFPHKIVKYEKEASDQMAREWKAAHEKLATVVKVVKPVTLLSPDEATECGKKDINDAFFARMKILLEEYFASVEGAKVRTLEELIKFNEDHAEQELPASADNQAGLIRALNAKMSDEEYHALLDFARDRCGRRGIDKVLEENDVDIILGPGDGPLFSISGTAGYPVASLPLGYLDFNGRPFGMQIIAKAHQEALLIQAQSAWEATFPKRQPPPLDEIIRH</sequence>
<proteinExistence type="predicted"/>
<dbReference type="InterPro" id="IPR036928">
    <property type="entry name" value="AS_sf"/>
</dbReference>
<evidence type="ECO:0000313" key="2">
    <source>
        <dbReference type="EMBL" id="KAG7287561.1"/>
    </source>
</evidence>
<dbReference type="PANTHER" id="PTHR42678:SF34">
    <property type="entry name" value="OS04G0183300 PROTEIN"/>
    <property type="match status" value="1"/>
</dbReference>
<gene>
    <name evidence="2" type="ORF">NEMBOFW57_007073</name>
</gene>